<dbReference type="RefSeq" id="WP_005467466.1">
    <property type="nucleotide sequence ID" value="NZ_KB291032.1"/>
</dbReference>
<gene>
    <name evidence="2" type="ORF">HMPREF9134_01381</name>
</gene>
<dbReference type="Pfam" id="PF12099">
    <property type="entry name" value="DUF3575"/>
    <property type="match status" value="1"/>
</dbReference>
<dbReference type="PATRIC" id="fig|1127696.3.peg.1247"/>
<dbReference type="HOGENOM" id="CLU_085002_2_0_10"/>
<evidence type="ECO:0000313" key="2">
    <source>
        <dbReference type="EMBL" id="EKY00644.1"/>
    </source>
</evidence>
<comment type="caution">
    <text evidence="2">The sequence shown here is derived from an EMBL/GenBank/DDBJ whole genome shotgun (WGS) entry which is preliminary data.</text>
</comment>
<sequence length="208" mass="23206">MTRRLFLCAIVALLCGISSSWAQSFSISTNIPSLLTGNINVEPSIGLGSRVSLQLSLQVKPFKFGIPLPTGLIHTAYHNAKLDSKDRFDWSTVEHTENATFTPSLRYWAKGTYNRGLFFGLHGVVSIYKYGLDKFDRNYSKGFLYGGGLSAGYSHELSTHWNIEAELGASVVYTQYDLLNARDVVLRKDMTRTLILPTRVSLSLVYVL</sequence>
<name>L1NAU1_9PORP</name>
<organism evidence="2 3">
    <name type="scientific">Porphyromonas catoniae F0037</name>
    <dbReference type="NCBI Taxonomy" id="1127696"/>
    <lineage>
        <taxon>Bacteria</taxon>
        <taxon>Pseudomonadati</taxon>
        <taxon>Bacteroidota</taxon>
        <taxon>Bacteroidia</taxon>
        <taxon>Bacteroidales</taxon>
        <taxon>Porphyromonadaceae</taxon>
        <taxon>Porphyromonas</taxon>
    </lineage>
</organism>
<dbReference type="eggNOG" id="ENOG5033NS5">
    <property type="taxonomic scope" value="Bacteria"/>
</dbReference>
<dbReference type="STRING" id="1127696.HMPREF9134_01381"/>
<dbReference type="EMBL" id="AMEQ01000037">
    <property type="protein sequence ID" value="EKY00644.1"/>
    <property type="molecule type" value="Genomic_DNA"/>
</dbReference>
<dbReference type="AlphaFoldDB" id="L1NAU1"/>
<dbReference type="InterPro" id="IPR021958">
    <property type="entry name" value="DUF3575"/>
</dbReference>
<reference evidence="2 3" key="1">
    <citation type="submission" date="2012-05" db="EMBL/GenBank/DDBJ databases">
        <authorList>
            <person name="Weinstock G."/>
            <person name="Sodergren E."/>
            <person name="Lobos E.A."/>
            <person name="Fulton L."/>
            <person name="Fulton R."/>
            <person name="Courtney L."/>
            <person name="Fronick C."/>
            <person name="O'Laughlin M."/>
            <person name="Godfrey J."/>
            <person name="Wilson R.M."/>
            <person name="Miner T."/>
            <person name="Farmer C."/>
            <person name="Delehaunty K."/>
            <person name="Cordes M."/>
            <person name="Minx P."/>
            <person name="Tomlinson C."/>
            <person name="Chen J."/>
            <person name="Wollam A."/>
            <person name="Pepin K.H."/>
            <person name="Bhonagiri V."/>
            <person name="Zhang X."/>
            <person name="Suruliraj S."/>
            <person name="Warren W."/>
            <person name="Mitreva M."/>
            <person name="Mardis E.R."/>
            <person name="Wilson R.K."/>
        </authorList>
    </citation>
    <scope>NUCLEOTIDE SEQUENCE [LARGE SCALE GENOMIC DNA]</scope>
    <source>
        <strain evidence="2 3">F0037</strain>
    </source>
</reference>
<dbReference type="Proteomes" id="UP000010408">
    <property type="component" value="Unassembled WGS sequence"/>
</dbReference>
<evidence type="ECO:0000313" key="3">
    <source>
        <dbReference type="Proteomes" id="UP000010408"/>
    </source>
</evidence>
<feature type="signal peptide" evidence="1">
    <location>
        <begin position="1"/>
        <end position="22"/>
    </location>
</feature>
<proteinExistence type="predicted"/>
<accession>L1NAU1</accession>
<feature type="chain" id="PRO_5003954351" evidence="1">
    <location>
        <begin position="23"/>
        <end position="208"/>
    </location>
</feature>
<keyword evidence="1" id="KW-0732">Signal</keyword>
<evidence type="ECO:0000256" key="1">
    <source>
        <dbReference type="SAM" id="SignalP"/>
    </source>
</evidence>
<protein>
    <submittedName>
        <fullName evidence="2">Tat pathway signal sequence domain protein</fullName>
    </submittedName>
</protein>